<reference evidence="2 3" key="1">
    <citation type="journal article" date="2019" name="Sci. Rep.">
        <title>Orb-weaving spider Araneus ventricosus genome elucidates the spidroin gene catalogue.</title>
        <authorList>
            <person name="Kono N."/>
            <person name="Nakamura H."/>
            <person name="Ohtoshi R."/>
            <person name="Moran D.A.P."/>
            <person name="Shinohara A."/>
            <person name="Yoshida Y."/>
            <person name="Fujiwara M."/>
            <person name="Mori M."/>
            <person name="Tomita M."/>
            <person name="Arakawa K."/>
        </authorList>
    </citation>
    <scope>NUCLEOTIDE SEQUENCE [LARGE SCALE GENOMIC DNA]</scope>
</reference>
<evidence type="ECO:0000313" key="2">
    <source>
        <dbReference type="EMBL" id="GBN67175.1"/>
    </source>
</evidence>
<feature type="region of interest" description="Disordered" evidence="1">
    <location>
        <begin position="1"/>
        <end position="28"/>
    </location>
</feature>
<keyword evidence="3" id="KW-1185">Reference proteome</keyword>
<organism evidence="2 3">
    <name type="scientific">Araneus ventricosus</name>
    <name type="common">Orbweaver spider</name>
    <name type="synonym">Epeira ventricosa</name>
    <dbReference type="NCBI Taxonomy" id="182803"/>
    <lineage>
        <taxon>Eukaryota</taxon>
        <taxon>Metazoa</taxon>
        <taxon>Ecdysozoa</taxon>
        <taxon>Arthropoda</taxon>
        <taxon>Chelicerata</taxon>
        <taxon>Arachnida</taxon>
        <taxon>Araneae</taxon>
        <taxon>Araneomorphae</taxon>
        <taxon>Entelegynae</taxon>
        <taxon>Araneoidea</taxon>
        <taxon>Araneidae</taxon>
        <taxon>Araneus</taxon>
    </lineage>
</organism>
<dbReference type="AlphaFoldDB" id="A0A4Y2QVL1"/>
<sequence length="105" mass="11558">MPAEEFVHPNKDEKPKSKNGSISLSESPAITEKNVDDILFDMFKDADGKVAVGKFLSQAKYKMESENNRSQSTEGYDVTCALPCQPIKLPATFRRSVAGGKISFN</sequence>
<evidence type="ECO:0000256" key="1">
    <source>
        <dbReference type="SAM" id="MobiDB-lite"/>
    </source>
</evidence>
<dbReference type="Proteomes" id="UP000499080">
    <property type="component" value="Unassembled WGS sequence"/>
</dbReference>
<comment type="caution">
    <text evidence="2">The sequence shown here is derived from an EMBL/GenBank/DDBJ whole genome shotgun (WGS) entry which is preliminary data.</text>
</comment>
<dbReference type="EMBL" id="BGPR01014899">
    <property type="protein sequence ID" value="GBN67175.1"/>
    <property type="molecule type" value="Genomic_DNA"/>
</dbReference>
<evidence type="ECO:0000313" key="3">
    <source>
        <dbReference type="Proteomes" id="UP000499080"/>
    </source>
</evidence>
<feature type="compositionally biased region" description="Polar residues" evidence="1">
    <location>
        <begin position="18"/>
        <end position="28"/>
    </location>
</feature>
<gene>
    <name evidence="2" type="ORF">AVEN_262253_1</name>
</gene>
<accession>A0A4Y2QVL1</accession>
<protein>
    <submittedName>
        <fullName evidence="2">Uncharacterized protein</fullName>
    </submittedName>
</protein>
<feature type="compositionally biased region" description="Basic and acidic residues" evidence="1">
    <location>
        <begin position="1"/>
        <end position="16"/>
    </location>
</feature>
<name>A0A4Y2QVL1_ARAVE</name>
<proteinExistence type="predicted"/>